<dbReference type="Gene3D" id="3.10.620.30">
    <property type="match status" value="1"/>
</dbReference>
<dbReference type="Pfam" id="PF01841">
    <property type="entry name" value="Transglut_core"/>
    <property type="match status" value="1"/>
</dbReference>
<feature type="domain" description="Transglutaminase-like" evidence="1">
    <location>
        <begin position="191"/>
        <end position="261"/>
    </location>
</feature>
<proteinExistence type="predicted"/>
<dbReference type="SMART" id="SM00460">
    <property type="entry name" value="TGc"/>
    <property type="match status" value="1"/>
</dbReference>
<name>A0A2S6H7L2_9GAMM</name>
<evidence type="ECO:0000313" key="2">
    <source>
        <dbReference type="EMBL" id="PPK73386.1"/>
    </source>
</evidence>
<dbReference type="AlphaFoldDB" id="A0A2S6H7L2"/>
<dbReference type="Pfam" id="PF08379">
    <property type="entry name" value="Bact_transglu_N"/>
    <property type="match status" value="1"/>
</dbReference>
<evidence type="ECO:0000313" key="3">
    <source>
        <dbReference type="Proteomes" id="UP000238071"/>
    </source>
</evidence>
<dbReference type="InterPro" id="IPR038765">
    <property type="entry name" value="Papain-like_cys_pep_sf"/>
</dbReference>
<dbReference type="PANTHER" id="PTHR33490">
    <property type="entry name" value="BLR5614 PROTEIN-RELATED"/>
    <property type="match status" value="1"/>
</dbReference>
<protein>
    <submittedName>
        <fullName evidence="2">Transglutaminase-like putative cysteine protease</fullName>
    </submittedName>
</protein>
<dbReference type="RefSeq" id="WP_104422631.1">
    <property type="nucleotide sequence ID" value="NZ_PTIY01000002.1"/>
</dbReference>
<keyword evidence="2" id="KW-0378">Hydrolase</keyword>
<keyword evidence="2" id="KW-0645">Protease</keyword>
<comment type="caution">
    <text evidence="2">The sequence shown here is derived from an EMBL/GenBank/DDBJ whole genome shotgun (WGS) entry which is preliminary data.</text>
</comment>
<organism evidence="2 3">
    <name type="scientific">Methylobacter tundripaludum</name>
    <dbReference type="NCBI Taxonomy" id="173365"/>
    <lineage>
        <taxon>Bacteria</taxon>
        <taxon>Pseudomonadati</taxon>
        <taxon>Pseudomonadota</taxon>
        <taxon>Gammaproteobacteria</taxon>
        <taxon>Methylococcales</taxon>
        <taxon>Methylococcaceae</taxon>
        <taxon>Methylobacter</taxon>
    </lineage>
</organism>
<dbReference type="GO" id="GO:0006508">
    <property type="term" value="P:proteolysis"/>
    <property type="evidence" value="ECO:0007669"/>
    <property type="project" value="UniProtKB-KW"/>
</dbReference>
<dbReference type="Proteomes" id="UP000238071">
    <property type="component" value="Unassembled WGS sequence"/>
</dbReference>
<dbReference type="OrthoDB" id="5438043at2"/>
<dbReference type="SUPFAM" id="SSF54001">
    <property type="entry name" value="Cysteine proteinases"/>
    <property type="match status" value="1"/>
</dbReference>
<sequence length="306" mass="34236">MKYRITHSTLYQYSQLVGLCQNEARLQPRDFWRQQCHASRFEISPEPNDFHERLDFFGNRVAYFAVQQAHQRLTVTAVSDVSVFPKPSCGDLAGSLTWEQVRDQLQGAPGQSLLQNQCVPQDFDDELLDAKLYLLDSPLVSTSAELADYAQSSFLPNRPLVQVVADLMRRIHADFTYAPSTTTIATPLSDVLHSRRGVCQDFAHLAIGCLRSFGIAARYVSGYIETQPEPGKQRLVGADASHAWFAVYVPSSGWLEFDPTNNKVPFDQHITLAWGRDYTDVTPLKGIAFGGGQHTLSVSVDVLRLE</sequence>
<evidence type="ECO:0000259" key="1">
    <source>
        <dbReference type="SMART" id="SM00460"/>
    </source>
</evidence>
<accession>A0A2S6H7L2</accession>
<gene>
    <name evidence="2" type="ORF">B0F88_102371</name>
</gene>
<keyword evidence="3" id="KW-1185">Reference proteome</keyword>
<reference evidence="2 3" key="1">
    <citation type="submission" date="2018-02" db="EMBL/GenBank/DDBJ databases">
        <title>Subsurface microbial communities from deep shales in Ohio and West Virginia, USA.</title>
        <authorList>
            <person name="Wrighton K."/>
        </authorList>
    </citation>
    <scope>NUCLEOTIDE SEQUENCE [LARGE SCALE GENOMIC DNA]</scope>
    <source>
        <strain evidence="2 3">OWC-G53F</strain>
    </source>
</reference>
<dbReference type="EMBL" id="PTIY01000002">
    <property type="protein sequence ID" value="PPK73386.1"/>
    <property type="molecule type" value="Genomic_DNA"/>
</dbReference>
<dbReference type="PANTHER" id="PTHR33490:SF7">
    <property type="entry name" value="BLR2979 PROTEIN"/>
    <property type="match status" value="1"/>
</dbReference>
<dbReference type="InterPro" id="IPR013589">
    <property type="entry name" value="Bac_transglu_N"/>
</dbReference>
<dbReference type="InterPro" id="IPR002931">
    <property type="entry name" value="Transglutaminase-like"/>
</dbReference>
<dbReference type="GO" id="GO:0008233">
    <property type="term" value="F:peptidase activity"/>
    <property type="evidence" value="ECO:0007669"/>
    <property type="project" value="UniProtKB-KW"/>
</dbReference>